<gene>
    <name evidence="3" type="ORF">CLV25_101206</name>
</gene>
<dbReference type="Proteomes" id="UP000294830">
    <property type="component" value="Unassembled WGS sequence"/>
</dbReference>
<dbReference type="InterPro" id="IPR011053">
    <property type="entry name" value="Single_hybrid_motif"/>
</dbReference>
<evidence type="ECO:0000256" key="1">
    <source>
        <dbReference type="ARBA" id="ARBA00023267"/>
    </source>
</evidence>
<organism evidence="3 4">
    <name type="scientific">Acetobacteroides hydrogenigenes</name>
    <dbReference type="NCBI Taxonomy" id="979970"/>
    <lineage>
        <taxon>Bacteria</taxon>
        <taxon>Pseudomonadati</taxon>
        <taxon>Bacteroidota</taxon>
        <taxon>Bacteroidia</taxon>
        <taxon>Bacteroidales</taxon>
        <taxon>Rikenellaceae</taxon>
        <taxon>Acetobacteroides</taxon>
    </lineage>
</organism>
<keyword evidence="1" id="KW-0092">Biotin</keyword>
<dbReference type="PANTHER" id="PTHR45266">
    <property type="entry name" value="OXALOACETATE DECARBOXYLASE ALPHA CHAIN"/>
    <property type="match status" value="1"/>
</dbReference>
<evidence type="ECO:0000313" key="4">
    <source>
        <dbReference type="Proteomes" id="UP000294830"/>
    </source>
</evidence>
<protein>
    <submittedName>
        <fullName evidence="3">Biotin-dependent enzyme</fullName>
    </submittedName>
</protein>
<dbReference type="Gene3D" id="2.40.50.100">
    <property type="match status" value="1"/>
</dbReference>
<proteinExistence type="predicted"/>
<dbReference type="OrthoDB" id="9812676at2"/>
<dbReference type="InterPro" id="IPR000089">
    <property type="entry name" value="Biotin_lipoyl"/>
</dbReference>
<name>A0A4R2EWE0_9BACT</name>
<accession>A0A4R2EWE0</accession>
<dbReference type="CDD" id="cd06850">
    <property type="entry name" value="biotinyl_domain"/>
    <property type="match status" value="1"/>
</dbReference>
<sequence>MSKKEELNPDYTTFIIDDTKYETIVPTKVSNRKAWERPNPNMITSFLPGTILELYVKEGDVVKAGDKLLLFEAMKMHTAITAPFDATVKAIKISTGDKVPKGELLIELK</sequence>
<evidence type="ECO:0000313" key="3">
    <source>
        <dbReference type="EMBL" id="TCN72988.1"/>
    </source>
</evidence>
<keyword evidence="4" id="KW-1185">Reference proteome</keyword>
<dbReference type="PROSITE" id="PS50968">
    <property type="entry name" value="BIOTINYL_LIPOYL"/>
    <property type="match status" value="1"/>
</dbReference>
<feature type="domain" description="Lipoyl-binding" evidence="2">
    <location>
        <begin position="34"/>
        <end position="109"/>
    </location>
</feature>
<comment type="caution">
    <text evidence="3">The sequence shown here is derived from an EMBL/GenBank/DDBJ whole genome shotgun (WGS) entry which is preliminary data.</text>
</comment>
<dbReference type="AlphaFoldDB" id="A0A4R2EWE0"/>
<dbReference type="PANTHER" id="PTHR45266:SF3">
    <property type="entry name" value="OXALOACETATE DECARBOXYLASE ALPHA CHAIN"/>
    <property type="match status" value="1"/>
</dbReference>
<dbReference type="RefSeq" id="WP_131837772.1">
    <property type="nucleotide sequence ID" value="NZ_SLWB01000001.1"/>
</dbReference>
<dbReference type="Pfam" id="PF00364">
    <property type="entry name" value="Biotin_lipoyl"/>
    <property type="match status" value="1"/>
</dbReference>
<evidence type="ECO:0000259" key="2">
    <source>
        <dbReference type="PROSITE" id="PS50968"/>
    </source>
</evidence>
<dbReference type="FunFam" id="2.40.50.100:FF:000003">
    <property type="entry name" value="Acetyl-CoA carboxylase biotin carboxyl carrier protein"/>
    <property type="match status" value="1"/>
</dbReference>
<dbReference type="InterPro" id="IPR050709">
    <property type="entry name" value="Biotin_Carboxyl_Carrier/Decarb"/>
</dbReference>
<dbReference type="EMBL" id="SLWB01000001">
    <property type="protein sequence ID" value="TCN72988.1"/>
    <property type="molecule type" value="Genomic_DNA"/>
</dbReference>
<reference evidence="3 4" key="1">
    <citation type="submission" date="2019-03" db="EMBL/GenBank/DDBJ databases">
        <title>Genomic Encyclopedia of Archaeal and Bacterial Type Strains, Phase II (KMG-II): from individual species to whole genera.</title>
        <authorList>
            <person name="Goeker M."/>
        </authorList>
    </citation>
    <scope>NUCLEOTIDE SEQUENCE [LARGE SCALE GENOMIC DNA]</scope>
    <source>
        <strain evidence="3 4">RL-C</strain>
    </source>
</reference>
<dbReference type="SUPFAM" id="SSF51230">
    <property type="entry name" value="Single hybrid motif"/>
    <property type="match status" value="1"/>
</dbReference>